<dbReference type="EMBL" id="BMAT01010758">
    <property type="protein sequence ID" value="GFR60125.1"/>
    <property type="molecule type" value="Genomic_DNA"/>
</dbReference>
<accession>A0AAV4EH96</accession>
<organism evidence="1 2">
    <name type="scientific">Elysia marginata</name>
    <dbReference type="NCBI Taxonomy" id="1093978"/>
    <lineage>
        <taxon>Eukaryota</taxon>
        <taxon>Metazoa</taxon>
        <taxon>Spiralia</taxon>
        <taxon>Lophotrochozoa</taxon>
        <taxon>Mollusca</taxon>
        <taxon>Gastropoda</taxon>
        <taxon>Heterobranchia</taxon>
        <taxon>Euthyneura</taxon>
        <taxon>Panpulmonata</taxon>
        <taxon>Sacoglossa</taxon>
        <taxon>Placobranchoidea</taxon>
        <taxon>Plakobranchidae</taxon>
        <taxon>Elysia</taxon>
    </lineage>
</organism>
<protein>
    <submittedName>
        <fullName evidence="1">Uncharacterized protein</fullName>
    </submittedName>
</protein>
<comment type="caution">
    <text evidence="1">The sequence shown here is derived from an EMBL/GenBank/DDBJ whole genome shotgun (WGS) entry which is preliminary data.</text>
</comment>
<dbReference type="Proteomes" id="UP000762676">
    <property type="component" value="Unassembled WGS sequence"/>
</dbReference>
<sequence>MAYFIEEKGRCMFITEGFKSDIPRKALDDCTAKDPYPRGSRSKNHHHHTIIIIIILIISNSSSSSSAKPIVAETPESTMTFLY</sequence>
<evidence type="ECO:0000313" key="2">
    <source>
        <dbReference type="Proteomes" id="UP000762676"/>
    </source>
</evidence>
<gene>
    <name evidence="1" type="ORF">ElyMa_005400500</name>
</gene>
<proteinExistence type="predicted"/>
<keyword evidence="2" id="KW-1185">Reference proteome</keyword>
<evidence type="ECO:0000313" key="1">
    <source>
        <dbReference type="EMBL" id="GFR60125.1"/>
    </source>
</evidence>
<name>A0AAV4EH96_9GAST</name>
<dbReference type="AlphaFoldDB" id="A0AAV4EH96"/>
<reference evidence="1 2" key="1">
    <citation type="journal article" date="2021" name="Elife">
        <title>Chloroplast acquisition without the gene transfer in kleptoplastic sea slugs, Plakobranchus ocellatus.</title>
        <authorList>
            <person name="Maeda T."/>
            <person name="Takahashi S."/>
            <person name="Yoshida T."/>
            <person name="Shimamura S."/>
            <person name="Takaki Y."/>
            <person name="Nagai Y."/>
            <person name="Toyoda A."/>
            <person name="Suzuki Y."/>
            <person name="Arimoto A."/>
            <person name="Ishii H."/>
            <person name="Satoh N."/>
            <person name="Nishiyama T."/>
            <person name="Hasebe M."/>
            <person name="Maruyama T."/>
            <person name="Minagawa J."/>
            <person name="Obokata J."/>
            <person name="Shigenobu S."/>
        </authorList>
    </citation>
    <scope>NUCLEOTIDE SEQUENCE [LARGE SCALE GENOMIC DNA]</scope>
</reference>